<comment type="caution">
    <text evidence="4">The sequence shown here is derived from an EMBL/GenBank/DDBJ whole genome shotgun (WGS) entry which is preliminary data.</text>
</comment>
<dbReference type="InterPro" id="IPR051796">
    <property type="entry name" value="ISF_SsuE-like"/>
</dbReference>
<dbReference type="AlphaFoldDB" id="A0A6A8LB67"/>
<sequence length="181" mass="20407">MKIAVINGGTRSGGNTDILAEKAVQGFDVEHIHLRKYRIRPVEDLRHAQGGFRPVQDDCDSIIERILPCDILVFATPIYWFGMSGTLKLFIDRWSQTLRDPRFPDFKQQMSAKQAYVTAVGGDNPKLKGLPLIQQFEHIFHFMGMSFKGYVLGEGNRPGDILHDHQALSAASRLLKRSDAI</sequence>
<proteinExistence type="predicted"/>
<feature type="domain" description="NADPH-dependent FMN reductase-like" evidence="3">
    <location>
        <begin position="1"/>
        <end position="145"/>
    </location>
</feature>
<dbReference type="InterPro" id="IPR005025">
    <property type="entry name" value="FMN_Rdtase-like_dom"/>
</dbReference>
<evidence type="ECO:0000259" key="3">
    <source>
        <dbReference type="Pfam" id="PF03358"/>
    </source>
</evidence>
<name>A0A6A8LB67_BACVE</name>
<dbReference type="GO" id="GO:0016491">
    <property type="term" value="F:oxidoreductase activity"/>
    <property type="evidence" value="ECO:0007669"/>
    <property type="project" value="InterPro"/>
</dbReference>
<evidence type="ECO:0000256" key="2">
    <source>
        <dbReference type="ARBA" id="ARBA00022643"/>
    </source>
</evidence>
<dbReference type="Gene3D" id="3.40.50.360">
    <property type="match status" value="1"/>
</dbReference>
<protein>
    <submittedName>
        <fullName evidence="4">Flavodoxin family protein</fullName>
    </submittedName>
</protein>
<organism evidence="4">
    <name type="scientific">Bacillus velezensis</name>
    <dbReference type="NCBI Taxonomy" id="492670"/>
    <lineage>
        <taxon>Bacteria</taxon>
        <taxon>Bacillati</taxon>
        <taxon>Bacillota</taxon>
        <taxon>Bacilli</taxon>
        <taxon>Bacillales</taxon>
        <taxon>Bacillaceae</taxon>
        <taxon>Bacillus</taxon>
        <taxon>Bacillus amyloliquefaciens group</taxon>
    </lineage>
</organism>
<dbReference type="InterPro" id="IPR029039">
    <property type="entry name" value="Flavoprotein-like_sf"/>
</dbReference>
<evidence type="ECO:0000256" key="1">
    <source>
        <dbReference type="ARBA" id="ARBA00022630"/>
    </source>
</evidence>
<dbReference type="SUPFAM" id="SSF52218">
    <property type="entry name" value="Flavoproteins"/>
    <property type="match status" value="1"/>
</dbReference>
<dbReference type="Pfam" id="PF03358">
    <property type="entry name" value="FMN_red"/>
    <property type="match status" value="1"/>
</dbReference>
<gene>
    <name evidence="4" type="ORF">GKC39_01795</name>
</gene>
<evidence type="ECO:0000313" key="4">
    <source>
        <dbReference type="EMBL" id="MSE00794.1"/>
    </source>
</evidence>
<keyword evidence="2" id="KW-0288">FMN</keyword>
<dbReference type="EMBL" id="WKKV01000001">
    <property type="protein sequence ID" value="MSE00794.1"/>
    <property type="molecule type" value="Genomic_DNA"/>
</dbReference>
<dbReference type="PANTHER" id="PTHR43278:SF4">
    <property type="entry name" value="NAD(P)H-DEPENDENT FMN-CONTAINING OXIDOREDUCTASE YWQN-RELATED"/>
    <property type="match status" value="1"/>
</dbReference>
<dbReference type="RefSeq" id="WP_025853579.1">
    <property type="nucleotide sequence ID" value="NZ_BPWC01000003.1"/>
</dbReference>
<dbReference type="PANTHER" id="PTHR43278">
    <property type="entry name" value="NAD(P)H-DEPENDENT FMN-CONTAINING OXIDOREDUCTASE YWQN-RELATED"/>
    <property type="match status" value="1"/>
</dbReference>
<keyword evidence="1" id="KW-0285">Flavoprotein</keyword>
<accession>A0A6A8LB67</accession>
<reference evidence="4" key="1">
    <citation type="submission" date="2019-11" db="EMBL/GenBank/DDBJ databases">
        <title>Draft Genome Sequence of Plant Growth-Promoting Rhizosphere-Associated Bacteria.</title>
        <authorList>
            <person name="Vasilyev I.Y."/>
            <person name="Radchenko V."/>
            <person name="Ilnitskaya E.V."/>
        </authorList>
    </citation>
    <scope>NUCLEOTIDE SEQUENCE</scope>
    <source>
        <strain evidence="4">VRA_517_n</strain>
    </source>
</reference>